<gene>
    <name evidence="1" type="ORF">DFQ27_006774</name>
</gene>
<accession>A0A9P6UC36</accession>
<sequence length="218" mass="24534">MLDRLRGENPGQRRVHFSEWLAAFNNKLAKNALLLVSEAVWGQIKDILPVHRLTKMRVEPVPAELNAWLPMRAGIVQEFKCYVNALNFEWTGTMDGQIGDVYKTAMQEVQGSIVQQCFRQFKEAAQGLNPGGMPGELTPGQHRLMAALKARHGENSEKVYHNVFDYYLNQGSDIGPSAFISNEVHAMHSGYDVAGWFDASGLATRPVRDWWNFVVTNS</sequence>
<dbReference type="AlphaFoldDB" id="A0A9P6UC36"/>
<evidence type="ECO:0000313" key="2">
    <source>
        <dbReference type="Proteomes" id="UP000807716"/>
    </source>
</evidence>
<proteinExistence type="predicted"/>
<protein>
    <submittedName>
        <fullName evidence="1">Uncharacterized protein</fullName>
    </submittedName>
</protein>
<reference evidence="1" key="1">
    <citation type="journal article" date="2020" name="Fungal Divers.">
        <title>Resolving the Mortierellaceae phylogeny through synthesis of multi-gene phylogenetics and phylogenomics.</title>
        <authorList>
            <person name="Vandepol N."/>
            <person name="Liber J."/>
            <person name="Desiro A."/>
            <person name="Na H."/>
            <person name="Kennedy M."/>
            <person name="Barry K."/>
            <person name="Grigoriev I.V."/>
            <person name="Miller A.N."/>
            <person name="O'Donnell K."/>
            <person name="Stajich J.E."/>
            <person name="Bonito G."/>
        </authorList>
    </citation>
    <scope>NUCLEOTIDE SEQUENCE</scope>
    <source>
        <strain evidence="1">BC1065</strain>
    </source>
</reference>
<dbReference type="Proteomes" id="UP000807716">
    <property type="component" value="Unassembled WGS sequence"/>
</dbReference>
<dbReference type="OrthoDB" id="2443471at2759"/>
<comment type="caution">
    <text evidence="1">The sequence shown here is derived from an EMBL/GenBank/DDBJ whole genome shotgun (WGS) entry which is preliminary data.</text>
</comment>
<dbReference type="EMBL" id="JAAAJB010000051">
    <property type="protein sequence ID" value="KAG0268422.1"/>
    <property type="molecule type" value="Genomic_DNA"/>
</dbReference>
<keyword evidence="2" id="KW-1185">Reference proteome</keyword>
<name>A0A9P6UC36_9FUNG</name>
<evidence type="ECO:0000313" key="1">
    <source>
        <dbReference type="EMBL" id="KAG0268422.1"/>
    </source>
</evidence>
<organism evidence="1 2">
    <name type="scientific">Actinomortierella ambigua</name>
    <dbReference type="NCBI Taxonomy" id="1343610"/>
    <lineage>
        <taxon>Eukaryota</taxon>
        <taxon>Fungi</taxon>
        <taxon>Fungi incertae sedis</taxon>
        <taxon>Mucoromycota</taxon>
        <taxon>Mortierellomycotina</taxon>
        <taxon>Mortierellomycetes</taxon>
        <taxon>Mortierellales</taxon>
        <taxon>Mortierellaceae</taxon>
        <taxon>Actinomortierella</taxon>
    </lineage>
</organism>